<dbReference type="Proteomes" id="UP000011591">
    <property type="component" value="Unassembled WGS sequence"/>
</dbReference>
<protein>
    <submittedName>
        <fullName evidence="1">Uncharacterized protein</fullName>
    </submittedName>
</protein>
<sequence>MENRSLNPEYRHGSRIITIGASSRHDDALLLAINVMVSTFLILTEIRVVPRSAFENDVTG</sequence>
<name>M0AM25_9EURY</name>
<dbReference type="EMBL" id="AOIP01000056">
    <property type="protein sequence ID" value="ELY99579.1"/>
    <property type="molecule type" value="Genomic_DNA"/>
</dbReference>
<accession>M0AM25</accession>
<organism evidence="1 2">
    <name type="scientific">Natrialba aegyptia DSM 13077</name>
    <dbReference type="NCBI Taxonomy" id="1227491"/>
    <lineage>
        <taxon>Archaea</taxon>
        <taxon>Methanobacteriati</taxon>
        <taxon>Methanobacteriota</taxon>
        <taxon>Stenosarchaea group</taxon>
        <taxon>Halobacteria</taxon>
        <taxon>Halobacteriales</taxon>
        <taxon>Natrialbaceae</taxon>
        <taxon>Natrialba</taxon>
    </lineage>
</organism>
<gene>
    <name evidence="1" type="ORF">C480_19949</name>
</gene>
<keyword evidence="2" id="KW-1185">Reference proteome</keyword>
<comment type="caution">
    <text evidence="1">The sequence shown here is derived from an EMBL/GenBank/DDBJ whole genome shotgun (WGS) entry which is preliminary data.</text>
</comment>
<reference evidence="1 2" key="1">
    <citation type="journal article" date="2014" name="PLoS Genet.">
        <title>Phylogenetically driven sequencing of extremely halophilic archaea reveals strategies for static and dynamic osmo-response.</title>
        <authorList>
            <person name="Becker E.A."/>
            <person name="Seitzer P.M."/>
            <person name="Tritt A."/>
            <person name="Larsen D."/>
            <person name="Krusor M."/>
            <person name="Yao A.I."/>
            <person name="Wu D."/>
            <person name="Madern D."/>
            <person name="Eisen J.A."/>
            <person name="Darling A.E."/>
            <person name="Facciotti M.T."/>
        </authorList>
    </citation>
    <scope>NUCLEOTIDE SEQUENCE [LARGE SCALE GENOMIC DNA]</scope>
    <source>
        <strain evidence="1 2">DSM 13077</strain>
    </source>
</reference>
<dbReference type="PATRIC" id="fig|1227491.4.peg.4018"/>
<evidence type="ECO:0000313" key="1">
    <source>
        <dbReference type="EMBL" id="ELY99579.1"/>
    </source>
</evidence>
<dbReference type="AlphaFoldDB" id="M0AM25"/>
<evidence type="ECO:0000313" key="2">
    <source>
        <dbReference type="Proteomes" id="UP000011591"/>
    </source>
</evidence>
<proteinExistence type="predicted"/>